<accession>A0A5C3P8D1</accession>
<keyword evidence="2" id="KW-1185">Reference proteome</keyword>
<evidence type="ECO:0000313" key="2">
    <source>
        <dbReference type="Proteomes" id="UP000308197"/>
    </source>
</evidence>
<sequence>MCTQLHGSTQFTGHRELVVMRQICGCLTHTCPKPEGPMLWNQAALWVGRKAGSGKIPEHECFVKAECSCGGTNCMSSAPSEIAYTAYETFIGGSAAKSR</sequence>
<dbReference type="EMBL" id="ML211292">
    <property type="protein sequence ID" value="TFK84818.1"/>
    <property type="molecule type" value="Genomic_DNA"/>
</dbReference>
<dbReference type="AlphaFoldDB" id="A0A5C3P8D1"/>
<dbReference type="Proteomes" id="UP000308197">
    <property type="component" value="Unassembled WGS sequence"/>
</dbReference>
<organism evidence="1 2">
    <name type="scientific">Polyporus arcularius HHB13444</name>
    <dbReference type="NCBI Taxonomy" id="1314778"/>
    <lineage>
        <taxon>Eukaryota</taxon>
        <taxon>Fungi</taxon>
        <taxon>Dikarya</taxon>
        <taxon>Basidiomycota</taxon>
        <taxon>Agaricomycotina</taxon>
        <taxon>Agaricomycetes</taxon>
        <taxon>Polyporales</taxon>
        <taxon>Polyporaceae</taxon>
        <taxon>Polyporus</taxon>
    </lineage>
</organism>
<name>A0A5C3P8D1_9APHY</name>
<dbReference type="InParanoid" id="A0A5C3P8D1"/>
<reference evidence="1 2" key="1">
    <citation type="journal article" date="2019" name="Nat. Ecol. Evol.">
        <title>Megaphylogeny resolves global patterns of mushroom evolution.</title>
        <authorList>
            <person name="Varga T."/>
            <person name="Krizsan K."/>
            <person name="Foldi C."/>
            <person name="Dima B."/>
            <person name="Sanchez-Garcia M."/>
            <person name="Sanchez-Ramirez S."/>
            <person name="Szollosi G.J."/>
            <person name="Szarkandi J.G."/>
            <person name="Papp V."/>
            <person name="Albert L."/>
            <person name="Andreopoulos W."/>
            <person name="Angelini C."/>
            <person name="Antonin V."/>
            <person name="Barry K.W."/>
            <person name="Bougher N.L."/>
            <person name="Buchanan P."/>
            <person name="Buyck B."/>
            <person name="Bense V."/>
            <person name="Catcheside P."/>
            <person name="Chovatia M."/>
            <person name="Cooper J."/>
            <person name="Damon W."/>
            <person name="Desjardin D."/>
            <person name="Finy P."/>
            <person name="Geml J."/>
            <person name="Haridas S."/>
            <person name="Hughes K."/>
            <person name="Justo A."/>
            <person name="Karasinski D."/>
            <person name="Kautmanova I."/>
            <person name="Kiss B."/>
            <person name="Kocsube S."/>
            <person name="Kotiranta H."/>
            <person name="LaButti K.M."/>
            <person name="Lechner B.E."/>
            <person name="Liimatainen K."/>
            <person name="Lipzen A."/>
            <person name="Lukacs Z."/>
            <person name="Mihaltcheva S."/>
            <person name="Morgado L.N."/>
            <person name="Niskanen T."/>
            <person name="Noordeloos M.E."/>
            <person name="Ohm R.A."/>
            <person name="Ortiz-Santana B."/>
            <person name="Ovrebo C."/>
            <person name="Racz N."/>
            <person name="Riley R."/>
            <person name="Savchenko A."/>
            <person name="Shiryaev A."/>
            <person name="Soop K."/>
            <person name="Spirin V."/>
            <person name="Szebenyi C."/>
            <person name="Tomsovsky M."/>
            <person name="Tulloss R.E."/>
            <person name="Uehling J."/>
            <person name="Grigoriev I.V."/>
            <person name="Vagvolgyi C."/>
            <person name="Papp T."/>
            <person name="Martin F.M."/>
            <person name="Miettinen O."/>
            <person name="Hibbett D.S."/>
            <person name="Nagy L.G."/>
        </authorList>
    </citation>
    <scope>NUCLEOTIDE SEQUENCE [LARGE SCALE GENOMIC DNA]</scope>
    <source>
        <strain evidence="1 2">HHB13444</strain>
    </source>
</reference>
<proteinExistence type="predicted"/>
<gene>
    <name evidence="1" type="ORF">K466DRAFT_588616</name>
</gene>
<protein>
    <submittedName>
        <fullName evidence="1">Uncharacterized protein</fullName>
    </submittedName>
</protein>
<evidence type="ECO:0000313" key="1">
    <source>
        <dbReference type="EMBL" id="TFK84818.1"/>
    </source>
</evidence>